<evidence type="ECO:0000313" key="3">
    <source>
        <dbReference type="Proteomes" id="UP000229459"/>
    </source>
</evidence>
<comment type="caution">
    <text evidence="2">The sequence shown here is derived from an EMBL/GenBank/DDBJ whole genome shotgun (WGS) entry which is preliminary data.</text>
</comment>
<name>A0A2H0B5M1_9BACT</name>
<organism evidence="2 3">
    <name type="scientific">Candidatus Beckwithbacteria bacterium CG23_combo_of_CG06-09_8_20_14_all_34_8</name>
    <dbReference type="NCBI Taxonomy" id="1974497"/>
    <lineage>
        <taxon>Bacteria</taxon>
        <taxon>Candidatus Beckwithiibacteriota</taxon>
    </lineage>
</organism>
<protein>
    <submittedName>
        <fullName evidence="2">Uncharacterized protein</fullName>
    </submittedName>
</protein>
<feature type="transmembrane region" description="Helical" evidence="1">
    <location>
        <begin position="68"/>
        <end position="88"/>
    </location>
</feature>
<keyword evidence="1" id="KW-1133">Transmembrane helix</keyword>
<dbReference type="Proteomes" id="UP000229459">
    <property type="component" value="Unassembled WGS sequence"/>
</dbReference>
<keyword evidence="1" id="KW-0472">Membrane</keyword>
<evidence type="ECO:0000256" key="1">
    <source>
        <dbReference type="SAM" id="Phobius"/>
    </source>
</evidence>
<sequence length="90" mass="10419">MFFNHKKTAKTKIDYLILIIGFLATFIFYFIFNGQQIMQAGIVICAGLFYTLWGSLHHQREGDFHPKIALEYFLMASLAVVVLLSIIFRI</sequence>
<dbReference type="AlphaFoldDB" id="A0A2H0B5M1"/>
<evidence type="ECO:0000313" key="2">
    <source>
        <dbReference type="EMBL" id="PIP52936.1"/>
    </source>
</evidence>
<reference evidence="2 3" key="1">
    <citation type="submission" date="2017-09" db="EMBL/GenBank/DDBJ databases">
        <title>Depth-based differentiation of microbial function through sediment-hosted aquifers and enrichment of novel symbionts in the deep terrestrial subsurface.</title>
        <authorList>
            <person name="Probst A.J."/>
            <person name="Ladd B."/>
            <person name="Jarett J.K."/>
            <person name="Geller-Mcgrath D.E."/>
            <person name="Sieber C.M."/>
            <person name="Emerson J.B."/>
            <person name="Anantharaman K."/>
            <person name="Thomas B.C."/>
            <person name="Malmstrom R."/>
            <person name="Stieglmeier M."/>
            <person name="Klingl A."/>
            <person name="Woyke T."/>
            <person name="Ryan C.M."/>
            <person name="Banfield J.F."/>
        </authorList>
    </citation>
    <scope>NUCLEOTIDE SEQUENCE [LARGE SCALE GENOMIC DNA]</scope>
    <source>
        <strain evidence="2">CG23_combo_of_CG06-09_8_20_14_all_34_8</strain>
    </source>
</reference>
<feature type="transmembrane region" description="Helical" evidence="1">
    <location>
        <begin position="12"/>
        <end position="31"/>
    </location>
</feature>
<dbReference type="EMBL" id="PCSR01000089">
    <property type="protein sequence ID" value="PIP52936.1"/>
    <property type="molecule type" value="Genomic_DNA"/>
</dbReference>
<accession>A0A2H0B5M1</accession>
<keyword evidence="1" id="KW-0812">Transmembrane</keyword>
<proteinExistence type="predicted"/>
<feature type="transmembrane region" description="Helical" evidence="1">
    <location>
        <begin position="37"/>
        <end position="56"/>
    </location>
</feature>
<gene>
    <name evidence="2" type="ORF">COX08_03765</name>
</gene>